<reference evidence="2" key="1">
    <citation type="submission" date="2019-09" db="EMBL/GenBank/DDBJ databases">
        <title>Organ-specific transcriptomic study of the physiology of the cattle tick, Rhipicephalus microplus.</title>
        <authorList>
            <person name="Tirloni L."/>
            <person name="Braz G."/>
            <person name="Gandara A.C.P."/>
            <person name="Sabadin G.A."/>
            <person name="da Silva R.M."/>
            <person name="Guizzo M.G."/>
            <person name="Machado J.A."/>
            <person name="Costa E.P."/>
            <person name="Gomes H.F."/>
            <person name="Moraes J."/>
            <person name="Mota M.B.S."/>
            <person name="Mesquita R.D."/>
            <person name="Alvarenga P.H."/>
            <person name="Alves F."/>
            <person name="Seixas A."/>
            <person name="da Fonseca R.N."/>
            <person name="Fogaca A."/>
            <person name="Logullo C."/>
            <person name="Tanaka A."/>
            <person name="Daffre S."/>
            <person name="Termignoni C."/>
            <person name="Vaz I.S.Jr."/>
            <person name="Oliveira P.L."/>
            <person name="Ribeiro J.M."/>
        </authorList>
    </citation>
    <scope>NUCLEOTIDE SEQUENCE</scope>
    <source>
        <strain evidence="2">Porto Alegre</strain>
    </source>
</reference>
<feature type="chain" id="PRO_5027030775" evidence="1">
    <location>
        <begin position="19"/>
        <end position="105"/>
    </location>
</feature>
<evidence type="ECO:0000256" key="1">
    <source>
        <dbReference type="SAM" id="SignalP"/>
    </source>
</evidence>
<sequence length="105" mass="11672">MSNCLLGACLLVWKISWAYLSCIAPMSSYSTRKPHANAALGTLVLSVPVLHPLKLFFCSSASCSVIGRDAILVLRYTVPLERRRPGNPHELQIPSLREVLLQVRR</sequence>
<accession>A0A6M2DCW6</accession>
<name>A0A6M2DCW6_RHIMP</name>
<organism evidence="2">
    <name type="scientific">Rhipicephalus microplus</name>
    <name type="common">Cattle tick</name>
    <name type="synonym">Boophilus microplus</name>
    <dbReference type="NCBI Taxonomy" id="6941"/>
    <lineage>
        <taxon>Eukaryota</taxon>
        <taxon>Metazoa</taxon>
        <taxon>Ecdysozoa</taxon>
        <taxon>Arthropoda</taxon>
        <taxon>Chelicerata</taxon>
        <taxon>Arachnida</taxon>
        <taxon>Acari</taxon>
        <taxon>Parasitiformes</taxon>
        <taxon>Ixodida</taxon>
        <taxon>Ixodoidea</taxon>
        <taxon>Ixodidae</taxon>
        <taxon>Rhipicephalinae</taxon>
        <taxon>Rhipicephalus</taxon>
        <taxon>Boophilus</taxon>
    </lineage>
</organism>
<feature type="signal peptide" evidence="1">
    <location>
        <begin position="1"/>
        <end position="18"/>
    </location>
</feature>
<evidence type="ECO:0000313" key="2">
    <source>
        <dbReference type="EMBL" id="NOV42807.1"/>
    </source>
</evidence>
<proteinExistence type="predicted"/>
<keyword evidence="1" id="KW-0732">Signal</keyword>
<dbReference type="AlphaFoldDB" id="A0A6M2DCW6"/>
<protein>
    <submittedName>
        <fullName evidence="2">Putative secreted protein ovary overexpressed</fullName>
    </submittedName>
</protein>
<dbReference type="EMBL" id="GHWJ01010070">
    <property type="protein sequence ID" value="NOV42807.1"/>
    <property type="molecule type" value="Transcribed_RNA"/>
</dbReference>